<evidence type="ECO:0000313" key="2">
    <source>
        <dbReference type="EMBL" id="KAK8072754.1"/>
    </source>
</evidence>
<comment type="caution">
    <text evidence="2">The sequence shown here is derived from an EMBL/GenBank/DDBJ whole genome shotgun (WGS) entry which is preliminary data.</text>
</comment>
<reference evidence="2 3" key="1">
    <citation type="submission" date="2023-01" db="EMBL/GenBank/DDBJ databases">
        <title>Analysis of 21 Apiospora genomes using comparative genomics revels a genus with tremendous synthesis potential of carbohydrate active enzymes and secondary metabolites.</title>
        <authorList>
            <person name="Sorensen T."/>
        </authorList>
    </citation>
    <scope>NUCLEOTIDE SEQUENCE [LARGE SCALE GENOMIC DNA]</scope>
    <source>
        <strain evidence="2 3">CBS 83171</strain>
    </source>
</reference>
<evidence type="ECO:0000313" key="3">
    <source>
        <dbReference type="Proteomes" id="UP001446871"/>
    </source>
</evidence>
<dbReference type="Proteomes" id="UP001446871">
    <property type="component" value="Unassembled WGS sequence"/>
</dbReference>
<evidence type="ECO:0000256" key="1">
    <source>
        <dbReference type="SAM" id="Coils"/>
    </source>
</evidence>
<keyword evidence="1" id="KW-0175">Coiled coil</keyword>
<protein>
    <submittedName>
        <fullName evidence="2">Uncharacterized protein</fullName>
    </submittedName>
</protein>
<feature type="coiled-coil region" evidence="1">
    <location>
        <begin position="21"/>
        <end position="63"/>
    </location>
</feature>
<accession>A0ABR1VS70</accession>
<gene>
    <name evidence="2" type="ORF">PG996_006102</name>
</gene>
<sequence length="252" mass="28532">MDYLTKKRLKRLLGSFNEDLCKKYEEEIGNINKKAKKIQRLAEQGSRAELRAVRLEVENLRRNVVAGQEGEARMRAEILASANRMEAEQREAMKRREVPMQRQLMDQLAGTLNQLLSDEALQAMVNIRATTQAAHQGSVLPIEYAAGLVTLPQSATAIPRKSTTTADEVLLSSKHLEDFFDRNRVRLPGLHMRPVTQTEEVIRRLSLWIKEEPGILWLEGPETPLRDEYNPLTTIAARVVDLADKGNVPVIS</sequence>
<name>A0ABR1VS70_9PEZI</name>
<keyword evidence="3" id="KW-1185">Reference proteome</keyword>
<proteinExistence type="predicted"/>
<dbReference type="EMBL" id="JAQQWM010000003">
    <property type="protein sequence ID" value="KAK8072754.1"/>
    <property type="molecule type" value="Genomic_DNA"/>
</dbReference>
<organism evidence="2 3">
    <name type="scientific">Apiospora saccharicola</name>
    <dbReference type="NCBI Taxonomy" id="335842"/>
    <lineage>
        <taxon>Eukaryota</taxon>
        <taxon>Fungi</taxon>
        <taxon>Dikarya</taxon>
        <taxon>Ascomycota</taxon>
        <taxon>Pezizomycotina</taxon>
        <taxon>Sordariomycetes</taxon>
        <taxon>Xylariomycetidae</taxon>
        <taxon>Amphisphaeriales</taxon>
        <taxon>Apiosporaceae</taxon>
        <taxon>Apiospora</taxon>
    </lineage>
</organism>